<name>A0A149PD30_9BURK</name>
<feature type="domain" description="DUF1214" evidence="2">
    <location>
        <begin position="246"/>
        <end position="331"/>
    </location>
</feature>
<gene>
    <name evidence="4" type="ORF">CI15_27795</name>
</gene>
<protein>
    <submittedName>
        <fullName evidence="4">Carboxylesterase</fullName>
    </submittedName>
</protein>
<dbReference type="InterPro" id="IPR010621">
    <property type="entry name" value="DUF1214"/>
</dbReference>
<feature type="domain" description="DUF1254" evidence="3">
    <location>
        <begin position="61"/>
        <end position="111"/>
    </location>
</feature>
<dbReference type="PANTHER" id="PTHR36509:SF2">
    <property type="entry name" value="BLL3101 PROTEIN"/>
    <property type="match status" value="1"/>
</dbReference>
<dbReference type="EMBL" id="LRBG01000038">
    <property type="protein sequence ID" value="KXU82929.1"/>
    <property type="molecule type" value="Genomic_DNA"/>
</dbReference>
<organism evidence="4 5">
    <name type="scientific">Paraburkholderia monticola</name>
    <dbReference type="NCBI Taxonomy" id="1399968"/>
    <lineage>
        <taxon>Bacteria</taxon>
        <taxon>Pseudomonadati</taxon>
        <taxon>Pseudomonadota</taxon>
        <taxon>Betaproteobacteria</taxon>
        <taxon>Burkholderiales</taxon>
        <taxon>Burkholderiaceae</taxon>
        <taxon>Paraburkholderia</taxon>
    </lineage>
</organism>
<dbReference type="InterPro" id="IPR037050">
    <property type="entry name" value="DUF1254_sf"/>
</dbReference>
<dbReference type="Proteomes" id="UP000075613">
    <property type="component" value="Unassembled WGS sequence"/>
</dbReference>
<dbReference type="Pfam" id="PF06863">
    <property type="entry name" value="DUF1254"/>
    <property type="match status" value="1"/>
</dbReference>
<evidence type="ECO:0000259" key="2">
    <source>
        <dbReference type="Pfam" id="PF06742"/>
    </source>
</evidence>
<dbReference type="RefSeq" id="WP_062134370.1">
    <property type="nucleotide sequence ID" value="NZ_LRBG01000038.1"/>
</dbReference>
<dbReference type="InterPro" id="IPR010679">
    <property type="entry name" value="DUF1254"/>
</dbReference>
<evidence type="ECO:0000256" key="1">
    <source>
        <dbReference type="SAM" id="SignalP"/>
    </source>
</evidence>
<dbReference type="Gene3D" id="2.60.120.600">
    <property type="entry name" value="Domain of unknown function DUF1214, C-terminal domain"/>
    <property type="match status" value="1"/>
</dbReference>
<evidence type="ECO:0000313" key="5">
    <source>
        <dbReference type="Proteomes" id="UP000075613"/>
    </source>
</evidence>
<evidence type="ECO:0000259" key="3">
    <source>
        <dbReference type="Pfam" id="PF06863"/>
    </source>
</evidence>
<dbReference type="OrthoDB" id="547269at2"/>
<dbReference type="Pfam" id="PF06742">
    <property type="entry name" value="DUF1214"/>
    <property type="match status" value="1"/>
</dbReference>
<keyword evidence="1" id="KW-0732">Signal</keyword>
<dbReference type="SUPFAM" id="SSF160935">
    <property type="entry name" value="VPA0735-like"/>
    <property type="match status" value="1"/>
</dbReference>
<keyword evidence="5" id="KW-1185">Reference proteome</keyword>
<dbReference type="InterPro" id="IPR037049">
    <property type="entry name" value="DUF1214_C_sf"/>
</dbReference>
<proteinExistence type="predicted"/>
<reference evidence="4 5" key="1">
    <citation type="journal article" date="2015" name="Int. J. Syst. Evol. Microbiol.">
        <title>Burkholderia monticola sp. nov., isolated from mountain soil.</title>
        <authorList>
            <person name="Baek I."/>
            <person name="Seo B."/>
            <person name="Lee I."/>
            <person name="Yi H."/>
            <person name="Chun J."/>
        </authorList>
    </citation>
    <scope>NUCLEOTIDE SEQUENCE [LARGE SCALE GENOMIC DNA]</scope>
    <source>
        <strain evidence="4 5">JC2948</strain>
    </source>
</reference>
<comment type="caution">
    <text evidence="4">The sequence shown here is derived from an EMBL/GenBank/DDBJ whole genome shotgun (WGS) entry which is preliminary data.</text>
</comment>
<dbReference type="Gene3D" id="2.60.40.1610">
    <property type="entry name" value="Domain of unknown function DUF1254"/>
    <property type="match status" value="1"/>
</dbReference>
<dbReference type="STRING" id="1399968.CI15_27795"/>
<feature type="chain" id="PRO_5007551001" evidence="1">
    <location>
        <begin position="22"/>
        <end position="352"/>
    </location>
</feature>
<feature type="signal peptide" evidence="1">
    <location>
        <begin position="1"/>
        <end position="21"/>
    </location>
</feature>
<evidence type="ECO:0000313" key="4">
    <source>
        <dbReference type="EMBL" id="KXU82929.1"/>
    </source>
</evidence>
<accession>A0A149PD30</accession>
<sequence length="352" mass="38146">MKSYFRALCVAAWFSTVAAVAPPLAAQTAAASQPVAVTADNFVRAETDTYFATVVRQDGFGRFHHYRELMPIDRQAVVRANRDTLYSVGVFDLDAGPVTVTLPEAGTRFRSIVAISEDEYVPFVAYGKGPYTFTRQQVGTRYVLIGVRTLADVRNAADMQAAHALQDGIAWQQPSTGSFGVPSWDSASQKRVRNALIQLGTTLPDLNGAFGAPGDVAPVRHLIGAAIAWGGNPDKDAIYLNVTPRRNDGGTVYRLRVADVPVDGFWSISVYNEKGYFEPNAQAAYTLNNVQAKKDADGAVTVQFGGCGDGVPNCLPVTAGWNYMVRMYRPRAEVLDGRWKFPEAQAVALAAQ</sequence>
<dbReference type="PANTHER" id="PTHR36509">
    <property type="entry name" value="BLL3101 PROTEIN"/>
    <property type="match status" value="1"/>
</dbReference>
<dbReference type="AlphaFoldDB" id="A0A149PD30"/>